<keyword evidence="2" id="KW-1185">Reference proteome</keyword>
<name>A0A1I0U320_9SPHI</name>
<gene>
    <name evidence="1" type="ORF">SAMN04488511_11956</name>
</gene>
<reference evidence="2" key="1">
    <citation type="submission" date="2016-10" db="EMBL/GenBank/DDBJ databases">
        <authorList>
            <person name="Varghese N."/>
            <person name="Submissions S."/>
        </authorList>
    </citation>
    <scope>NUCLEOTIDE SEQUENCE [LARGE SCALE GENOMIC DNA]</scope>
    <source>
        <strain evidence="2">DSM 18130</strain>
    </source>
</reference>
<proteinExistence type="predicted"/>
<dbReference type="EMBL" id="FOJM01000019">
    <property type="protein sequence ID" value="SFA58452.1"/>
    <property type="molecule type" value="Genomic_DNA"/>
</dbReference>
<evidence type="ECO:0000313" key="1">
    <source>
        <dbReference type="EMBL" id="SFA58452.1"/>
    </source>
</evidence>
<dbReference type="RefSeq" id="WP_090987093.1">
    <property type="nucleotide sequence ID" value="NZ_FOJM01000019.1"/>
</dbReference>
<protein>
    <submittedName>
        <fullName evidence="1">Uncharacterized protein</fullName>
    </submittedName>
</protein>
<accession>A0A1I0U320</accession>
<dbReference type="OrthoDB" id="773021at2"/>
<dbReference type="STRING" id="332999.SAMN04488511_11956"/>
<sequence>MKYETIFIMVRVAVHADLKQLSDIVHEIETQSKMTLSDTANINVLETEILLSRVRNVKNINHGTQHKL</sequence>
<dbReference type="Proteomes" id="UP000198836">
    <property type="component" value="Unassembled WGS sequence"/>
</dbReference>
<evidence type="ECO:0000313" key="2">
    <source>
        <dbReference type="Proteomes" id="UP000198836"/>
    </source>
</evidence>
<organism evidence="1 2">
    <name type="scientific">Pedobacter suwonensis</name>
    <dbReference type="NCBI Taxonomy" id="332999"/>
    <lineage>
        <taxon>Bacteria</taxon>
        <taxon>Pseudomonadati</taxon>
        <taxon>Bacteroidota</taxon>
        <taxon>Sphingobacteriia</taxon>
        <taxon>Sphingobacteriales</taxon>
        <taxon>Sphingobacteriaceae</taxon>
        <taxon>Pedobacter</taxon>
    </lineage>
</organism>
<dbReference type="AlphaFoldDB" id="A0A1I0U320"/>